<feature type="transmembrane region" description="Helical" evidence="2">
    <location>
        <begin position="65"/>
        <end position="86"/>
    </location>
</feature>
<gene>
    <name evidence="3" type="ORF">O3G_MSEX006167</name>
</gene>
<keyword evidence="4" id="KW-1185">Reference proteome</keyword>
<comment type="caution">
    <text evidence="3">The sequence shown here is derived from an EMBL/GenBank/DDBJ whole genome shotgun (WGS) entry which is preliminary data.</text>
</comment>
<dbReference type="Gene3D" id="1.10.287.1490">
    <property type="match status" value="1"/>
</dbReference>
<dbReference type="Proteomes" id="UP000791440">
    <property type="component" value="Unassembled WGS sequence"/>
</dbReference>
<feature type="compositionally biased region" description="Low complexity" evidence="1">
    <location>
        <begin position="266"/>
        <end position="294"/>
    </location>
</feature>
<accession>A0A921Z3P9</accession>
<sequence length="309" mass="33852">MSPPKVNKEKFRLLDLTSDDDSEDLQLEIIPSRKKKITRRERNRVTTQTPSEPNLGTEVQCALRWAVRGTLLLWLLMLTWICAALYDQVTTMKIDIARISTSSESVGDALQICHTTAKELQANTSDLNTRLAKLEHEHQELVLRVKQVAGDLTAVSDKLVATPNLADTPRRLAELQRAVADFGSQMNGYDGSLNSAKKQALTAVSGVEEVRNLLHQIDARTNETIANVTENVKRDEQIKNDITALNNTLEAKLVALQTRIEEISKPTSTAAPTVATPPTTSSTTASTTTPSTTTTPPPPPGPAKPFLLQ</sequence>
<dbReference type="EMBL" id="JH668377">
    <property type="protein sequence ID" value="KAG6449717.1"/>
    <property type="molecule type" value="Genomic_DNA"/>
</dbReference>
<organism evidence="3 4">
    <name type="scientific">Manduca sexta</name>
    <name type="common">Tobacco hawkmoth</name>
    <name type="synonym">Tobacco hornworm</name>
    <dbReference type="NCBI Taxonomy" id="7130"/>
    <lineage>
        <taxon>Eukaryota</taxon>
        <taxon>Metazoa</taxon>
        <taxon>Ecdysozoa</taxon>
        <taxon>Arthropoda</taxon>
        <taxon>Hexapoda</taxon>
        <taxon>Insecta</taxon>
        <taxon>Pterygota</taxon>
        <taxon>Neoptera</taxon>
        <taxon>Endopterygota</taxon>
        <taxon>Lepidoptera</taxon>
        <taxon>Glossata</taxon>
        <taxon>Ditrysia</taxon>
        <taxon>Bombycoidea</taxon>
        <taxon>Sphingidae</taxon>
        <taxon>Sphinginae</taxon>
        <taxon>Sphingini</taxon>
        <taxon>Manduca</taxon>
    </lineage>
</organism>
<evidence type="ECO:0000313" key="4">
    <source>
        <dbReference type="Proteomes" id="UP000791440"/>
    </source>
</evidence>
<keyword evidence="2" id="KW-0472">Membrane</keyword>
<protein>
    <submittedName>
        <fullName evidence="3">Uncharacterized protein</fullName>
    </submittedName>
</protein>
<keyword evidence="2" id="KW-1133">Transmembrane helix</keyword>
<dbReference type="AlphaFoldDB" id="A0A921Z3P9"/>
<reference evidence="3" key="2">
    <citation type="submission" date="2020-12" db="EMBL/GenBank/DDBJ databases">
        <authorList>
            <person name="Kanost M."/>
        </authorList>
    </citation>
    <scope>NUCLEOTIDE SEQUENCE</scope>
</reference>
<keyword evidence="2" id="KW-0812">Transmembrane</keyword>
<evidence type="ECO:0000256" key="2">
    <source>
        <dbReference type="SAM" id="Phobius"/>
    </source>
</evidence>
<proteinExistence type="predicted"/>
<feature type="region of interest" description="Disordered" evidence="1">
    <location>
        <begin position="265"/>
        <end position="309"/>
    </location>
</feature>
<dbReference type="OrthoDB" id="10009315at2759"/>
<reference evidence="3" key="1">
    <citation type="journal article" date="2016" name="Insect Biochem. Mol. Biol.">
        <title>Multifaceted biological insights from a draft genome sequence of the tobacco hornworm moth, Manduca sexta.</title>
        <authorList>
            <person name="Kanost M.R."/>
            <person name="Arrese E.L."/>
            <person name="Cao X."/>
            <person name="Chen Y.R."/>
            <person name="Chellapilla S."/>
            <person name="Goldsmith M.R."/>
            <person name="Grosse-Wilde E."/>
            <person name="Heckel D.G."/>
            <person name="Herndon N."/>
            <person name="Jiang H."/>
            <person name="Papanicolaou A."/>
            <person name="Qu J."/>
            <person name="Soulages J.L."/>
            <person name="Vogel H."/>
            <person name="Walters J."/>
            <person name="Waterhouse R.M."/>
            <person name="Ahn S.J."/>
            <person name="Almeida F.C."/>
            <person name="An C."/>
            <person name="Aqrawi P."/>
            <person name="Bretschneider A."/>
            <person name="Bryant W.B."/>
            <person name="Bucks S."/>
            <person name="Chao H."/>
            <person name="Chevignon G."/>
            <person name="Christen J.M."/>
            <person name="Clarke D.F."/>
            <person name="Dittmer N.T."/>
            <person name="Ferguson L.C.F."/>
            <person name="Garavelou S."/>
            <person name="Gordon K.H.J."/>
            <person name="Gunaratna R.T."/>
            <person name="Han Y."/>
            <person name="Hauser F."/>
            <person name="He Y."/>
            <person name="Heidel-Fischer H."/>
            <person name="Hirsh A."/>
            <person name="Hu Y."/>
            <person name="Jiang H."/>
            <person name="Kalra D."/>
            <person name="Klinner C."/>
            <person name="Konig C."/>
            <person name="Kovar C."/>
            <person name="Kroll A.R."/>
            <person name="Kuwar S.S."/>
            <person name="Lee S.L."/>
            <person name="Lehman R."/>
            <person name="Li K."/>
            <person name="Li Z."/>
            <person name="Liang H."/>
            <person name="Lovelace S."/>
            <person name="Lu Z."/>
            <person name="Mansfield J.H."/>
            <person name="McCulloch K.J."/>
            <person name="Mathew T."/>
            <person name="Morton B."/>
            <person name="Muzny D.M."/>
            <person name="Neunemann D."/>
            <person name="Ongeri F."/>
            <person name="Pauchet Y."/>
            <person name="Pu L.L."/>
            <person name="Pyrousis I."/>
            <person name="Rao X.J."/>
            <person name="Redding A."/>
            <person name="Roesel C."/>
            <person name="Sanchez-Gracia A."/>
            <person name="Schaack S."/>
            <person name="Shukla A."/>
            <person name="Tetreau G."/>
            <person name="Wang Y."/>
            <person name="Xiong G.H."/>
            <person name="Traut W."/>
            <person name="Walsh T.K."/>
            <person name="Worley K.C."/>
            <person name="Wu D."/>
            <person name="Wu W."/>
            <person name="Wu Y.Q."/>
            <person name="Zhang X."/>
            <person name="Zou Z."/>
            <person name="Zucker H."/>
            <person name="Briscoe A.D."/>
            <person name="Burmester T."/>
            <person name="Clem R.J."/>
            <person name="Feyereisen R."/>
            <person name="Grimmelikhuijzen C.J.P."/>
            <person name="Hamodrakas S.J."/>
            <person name="Hansson B.S."/>
            <person name="Huguet E."/>
            <person name="Jermiin L.S."/>
            <person name="Lan Q."/>
            <person name="Lehman H.K."/>
            <person name="Lorenzen M."/>
            <person name="Merzendorfer H."/>
            <person name="Michalopoulos I."/>
            <person name="Morton D.B."/>
            <person name="Muthukrishnan S."/>
            <person name="Oakeshott J.G."/>
            <person name="Palmer W."/>
            <person name="Park Y."/>
            <person name="Passarelli A.L."/>
            <person name="Rozas J."/>
            <person name="Schwartz L.M."/>
            <person name="Smith W."/>
            <person name="Southgate A."/>
            <person name="Vilcinskas A."/>
            <person name="Vogt R."/>
            <person name="Wang P."/>
            <person name="Werren J."/>
            <person name="Yu X.Q."/>
            <person name="Zhou J.J."/>
            <person name="Brown S.J."/>
            <person name="Scherer S.E."/>
            <person name="Richards S."/>
            <person name="Blissard G.W."/>
        </authorList>
    </citation>
    <scope>NUCLEOTIDE SEQUENCE</scope>
</reference>
<name>A0A921Z3P9_MANSE</name>
<evidence type="ECO:0000313" key="3">
    <source>
        <dbReference type="EMBL" id="KAG6449717.1"/>
    </source>
</evidence>
<evidence type="ECO:0000256" key="1">
    <source>
        <dbReference type="SAM" id="MobiDB-lite"/>
    </source>
</evidence>